<dbReference type="InterPro" id="IPR029058">
    <property type="entry name" value="AB_hydrolase_fold"/>
</dbReference>
<accession>A0A2Z6LYX6</accession>
<dbReference type="Gene3D" id="3.40.50.1820">
    <property type="entry name" value="alpha/beta hydrolase"/>
    <property type="match status" value="1"/>
</dbReference>
<dbReference type="GO" id="GO:0016787">
    <property type="term" value="F:hydrolase activity"/>
    <property type="evidence" value="ECO:0007669"/>
    <property type="project" value="InterPro"/>
</dbReference>
<proteinExistence type="inferred from homology"/>
<sequence length="332" mass="36960">MDSSTNNNGDKVIVHNLFPHIVVYSDGTIDRPRNYPIVPPQEEDPETDVSSKDIVFSNDPYLTARLYLPKPTQTNDQNQKLTILVYFHGGAFTYESAFSSIHHANCNLLASQANVVIATIEHRKAPEYYLPTAYNDCWVGLCWVASHATQNPINSDPWITNHGDFNRIFIGGDSSGGNLVHNVAMRAGVEALPGGVKLLGAYLNHPCLWGAKPIGKEPVIGFEETLQSRIWKFAYPSAPGGLDNPMLNPLASGAPSLATIGGSRLLITAAGQDHLFFRDRAKRYYEAVKESGWKGEVEFFEEKDEDHAYHMFDPNSEKSKRLIKVVVDFLRR</sequence>
<dbReference type="AlphaFoldDB" id="A0A2Z6LYX6"/>
<evidence type="ECO:0000256" key="1">
    <source>
        <dbReference type="ARBA" id="ARBA00010515"/>
    </source>
</evidence>
<dbReference type="SUPFAM" id="SSF53474">
    <property type="entry name" value="alpha/beta-Hydrolases"/>
    <property type="match status" value="1"/>
</dbReference>
<evidence type="ECO:0000313" key="3">
    <source>
        <dbReference type="EMBL" id="GAU24881.1"/>
    </source>
</evidence>
<evidence type="ECO:0000313" key="4">
    <source>
        <dbReference type="Proteomes" id="UP000242715"/>
    </source>
</evidence>
<dbReference type="PANTHER" id="PTHR23024">
    <property type="entry name" value="ARYLACETAMIDE DEACETYLASE"/>
    <property type="match status" value="1"/>
</dbReference>
<dbReference type="Proteomes" id="UP000242715">
    <property type="component" value="Unassembled WGS sequence"/>
</dbReference>
<dbReference type="EMBL" id="DF973298">
    <property type="protein sequence ID" value="GAU24881.1"/>
    <property type="molecule type" value="Genomic_DNA"/>
</dbReference>
<gene>
    <name evidence="3" type="ORF">TSUD_116050</name>
</gene>
<name>A0A2Z6LYX6_TRISU</name>
<evidence type="ECO:0000259" key="2">
    <source>
        <dbReference type="Pfam" id="PF07859"/>
    </source>
</evidence>
<dbReference type="PANTHER" id="PTHR23024:SF384">
    <property type="entry name" value="2-HYDROXYISOFLAVANONE DEHYDRATASE"/>
    <property type="match status" value="1"/>
</dbReference>
<comment type="similarity">
    <text evidence="1">Belongs to the 'GDXG' lipolytic enzyme family.</text>
</comment>
<protein>
    <recommendedName>
        <fullName evidence="2">Alpha/beta hydrolase fold-3 domain-containing protein</fullName>
    </recommendedName>
</protein>
<dbReference type="InterPro" id="IPR050466">
    <property type="entry name" value="Carboxylest/Gibb_receptor"/>
</dbReference>
<keyword evidence="4" id="KW-1185">Reference proteome</keyword>
<reference evidence="4" key="1">
    <citation type="journal article" date="2017" name="Front. Plant Sci.">
        <title>Climate Clever Clovers: New Paradigm to Reduce the Environmental Footprint of Ruminants by Breeding Low Methanogenic Forages Utilizing Haplotype Variation.</title>
        <authorList>
            <person name="Kaur P."/>
            <person name="Appels R."/>
            <person name="Bayer P.E."/>
            <person name="Keeble-Gagnere G."/>
            <person name="Wang J."/>
            <person name="Hirakawa H."/>
            <person name="Shirasawa K."/>
            <person name="Vercoe P."/>
            <person name="Stefanova K."/>
            <person name="Durmic Z."/>
            <person name="Nichols P."/>
            <person name="Revell C."/>
            <person name="Isobe S.N."/>
            <person name="Edwards D."/>
            <person name="Erskine W."/>
        </authorList>
    </citation>
    <scope>NUCLEOTIDE SEQUENCE [LARGE SCALE GENOMIC DNA]</scope>
    <source>
        <strain evidence="4">cv. Daliak</strain>
    </source>
</reference>
<dbReference type="OrthoDB" id="408631at2759"/>
<dbReference type="InterPro" id="IPR013094">
    <property type="entry name" value="AB_hydrolase_3"/>
</dbReference>
<feature type="domain" description="Alpha/beta hydrolase fold-3" evidence="2">
    <location>
        <begin position="84"/>
        <end position="311"/>
    </location>
</feature>
<organism evidence="3 4">
    <name type="scientific">Trifolium subterraneum</name>
    <name type="common">Subterranean clover</name>
    <dbReference type="NCBI Taxonomy" id="3900"/>
    <lineage>
        <taxon>Eukaryota</taxon>
        <taxon>Viridiplantae</taxon>
        <taxon>Streptophyta</taxon>
        <taxon>Embryophyta</taxon>
        <taxon>Tracheophyta</taxon>
        <taxon>Spermatophyta</taxon>
        <taxon>Magnoliopsida</taxon>
        <taxon>eudicotyledons</taxon>
        <taxon>Gunneridae</taxon>
        <taxon>Pentapetalae</taxon>
        <taxon>rosids</taxon>
        <taxon>fabids</taxon>
        <taxon>Fabales</taxon>
        <taxon>Fabaceae</taxon>
        <taxon>Papilionoideae</taxon>
        <taxon>50 kb inversion clade</taxon>
        <taxon>NPAAA clade</taxon>
        <taxon>Hologalegina</taxon>
        <taxon>IRL clade</taxon>
        <taxon>Trifolieae</taxon>
        <taxon>Trifolium</taxon>
    </lineage>
</organism>
<dbReference type="Pfam" id="PF07859">
    <property type="entry name" value="Abhydrolase_3"/>
    <property type="match status" value="1"/>
</dbReference>